<keyword evidence="5" id="KW-1185">Reference proteome</keyword>
<reference evidence="4 5" key="1">
    <citation type="submission" date="2022-09" db="EMBL/GenBank/DDBJ databases">
        <title>Chelativorans salina sp. nov., a novel slightly halophilic bacterium isolated from a saline lake sediment enrichment.</title>
        <authorList>
            <person name="Gao L."/>
            <person name="Fang B.-Z."/>
            <person name="Li W.-J."/>
        </authorList>
    </citation>
    <scope>NUCLEOTIDE SEQUENCE [LARGE SCALE GENOMIC DNA]</scope>
    <source>
        <strain evidence="4 5">EGI FJ00035</strain>
    </source>
</reference>
<keyword evidence="2" id="KW-0169">Cobalamin biosynthesis</keyword>
<dbReference type="InterPro" id="IPR003723">
    <property type="entry name" value="Precorrin-6x_reduct"/>
</dbReference>
<gene>
    <name evidence="4" type="ORF">N5A92_21860</name>
</gene>
<dbReference type="NCBIfam" id="TIGR00715">
    <property type="entry name" value="precor6x_red"/>
    <property type="match status" value="1"/>
</dbReference>
<dbReference type="PROSITE" id="PS51014">
    <property type="entry name" value="COBK_CBIJ"/>
    <property type="match status" value="1"/>
</dbReference>
<keyword evidence="3 4" id="KW-0560">Oxidoreductase</keyword>
<name>A0ABT2LTI4_9HYPH</name>
<dbReference type="EC" id="1.3.1.106" evidence="4"/>
<sequence length="256" mass="27242">MDPRHVLILGGTGEARQLAEALVRKGDLRVTLSLAGRTAAPRAQAGEVRSGGFGGAEGLARYLRENSVGLLVDATHPFAARISENVARAAEEVAVPLVSLERPPWQAVDGDRWIEAESIAGAARLLGEQPHIVFLAIGRQELAPFAALPQHSYVVRSVDPVEPAAAPSNAHFILERGPFDEAAERVLFEKNGVEVIVAKNSGGKATYGKIAAARMLGLPVIMVCRPRPPTGDAVATVEEAMGRIRHLVRLPAERGE</sequence>
<comment type="pathway">
    <text evidence="1">Cofactor biosynthesis; adenosylcobalamin biosynthesis.</text>
</comment>
<dbReference type="RefSeq" id="WP_260906286.1">
    <property type="nucleotide sequence ID" value="NZ_JAOCZP010000008.1"/>
</dbReference>
<comment type="caution">
    <text evidence="4">The sequence shown here is derived from an EMBL/GenBank/DDBJ whole genome shotgun (WGS) entry which is preliminary data.</text>
</comment>
<dbReference type="PANTHER" id="PTHR36925">
    <property type="entry name" value="COBALT-PRECORRIN-6A REDUCTASE"/>
    <property type="match status" value="1"/>
</dbReference>
<dbReference type="NCBIfam" id="NF005968">
    <property type="entry name" value="PRK08057.1-2"/>
    <property type="match status" value="1"/>
</dbReference>
<organism evidence="4 5">
    <name type="scientific">Chelativorans salis</name>
    <dbReference type="NCBI Taxonomy" id="2978478"/>
    <lineage>
        <taxon>Bacteria</taxon>
        <taxon>Pseudomonadati</taxon>
        <taxon>Pseudomonadota</taxon>
        <taxon>Alphaproteobacteria</taxon>
        <taxon>Hyphomicrobiales</taxon>
        <taxon>Phyllobacteriaceae</taxon>
        <taxon>Chelativorans</taxon>
    </lineage>
</organism>
<evidence type="ECO:0000256" key="3">
    <source>
        <dbReference type="ARBA" id="ARBA00023002"/>
    </source>
</evidence>
<evidence type="ECO:0000256" key="2">
    <source>
        <dbReference type="ARBA" id="ARBA00022573"/>
    </source>
</evidence>
<dbReference type="Pfam" id="PF02571">
    <property type="entry name" value="CbiJ"/>
    <property type="match status" value="1"/>
</dbReference>
<evidence type="ECO:0000313" key="4">
    <source>
        <dbReference type="EMBL" id="MCT7377671.1"/>
    </source>
</evidence>
<proteinExistence type="predicted"/>
<dbReference type="EMBL" id="JAOCZP010000008">
    <property type="protein sequence ID" value="MCT7377671.1"/>
    <property type="molecule type" value="Genomic_DNA"/>
</dbReference>
<dbReference type="GO" id="GO:0016491">
    <property type="term" value="F:oxidoreductase activity"/>
    <property type="evidence" value="ECO:0007669"/>
    <property type="project" value="UniProtKB-KW"/>
</dbReference>
<evidence type="ECO:0000313" key="5">
    <source>
        <dbReference type="Proteomes" id="UP001320831"/>
    </source>
</evidence>
<evidence type="ECO:0000256" key="1">
    <source>
        <dbReference type="ARBA" id="ARBA00004953"/>
    </source>
</evidence>
<protein>
    <submittedName>
        <fullName evidence="4">Cobalt-precorrin-6A reductase</fullName>
        <ecNumber evidence="4">1.3.1.106</ecNumber>
    </submittedName>
</protein>
<dbReference type="PANTHER" id="PTHR36925:SF1">
    <property type="entry name" value="COBALT-PRECORRIN-6A REDUCTASE"/>
    <property type="match status" value="1"/>
</dbReference>
<accession>A0ABT2LTI4</accession>
<dbReference type="Proteomes" id="UP001320831">
    <property type="component" value="Unassembled WGS sequence"/>
</dbReference>